<name>A0A8S4B1Z3_9TELE</name>
<dbReference type="InterPro" id="IPR001827">
    <property type="entry name" value="Homeobox_Antennapedia_CS"/>
</dbReference>
<keyword evidence="4" id="KW-0371">Homeobox</keyword>
<evidence type="ECO:0000256" key="4">
    <source>
        <dbReference type="ARBA" id="ARBA00023155"/>
    </source>
</evidence>
<evidence type="ECO:0000256" key="2">
    <source>
        <dbReference type="ARBA" id="ARBA00022473"/>
    </source>
</evidence>
<evidence type="ECO:0000256" key="3">
    <source>
        <dbReference type="ARBA" id="ARBA00023125"/>
    </source>
</evidence>
<accession>A0A8S4B1Z3</accession>
<keyword evidence="5" id="KW-0539">Nucleus</keyword>
<dbReference type="GO" id="GO:0003677">
    <property type="term" value="F:DNA binding"/>
    <property type="evidence" value="ECO:0007669"/>
    <property type="project" value="UniProtKB-KW"/>
</dbReference>
<evidence type="ECO:0000256" key="5">
    <source>
        <dbReference type="ARBA" id="ARBA00023242"/>
    </source>
</evidence>
<dbReference type="GO" id="GO:0005634">
    <property type="term" value="C:nucleus"/>
    <property type="evidence" value="ECO:0007669"/>
    <property type="project" value="UniProtKB-SubCell"/>
</dbReference>
<dbReference type="AlphaFoldDB" id="A0A8S4B1Z3"/>
<organism evidence="7 8">
    <name type="scientific">Menidia menidia</name>
    <name type="common">Atlantic silverside</name>
    <dbReference type="NCBI Taxonomy" id="238744"/>
    <lineage>
        <taxon>Eukaryota</taxon>
        <taxon>Metazoa</taxon>
        <taxon>Chordata</taxon>
        <taxon>Craniata</taxon>
        <taxon>Vertebrata</taxon>
        <taxon>Euteleostomi</taxon>
        <taxon>Actinopterygii</taxon>
        <taxon>Neopterygii</taxon>
        <taxon>Teleostei</taxon>
        <taxon>Neoteleostei</taxon>
        <taxon>Acanthomorphata</taxon>
        <taxon>Ovalentaria</taxon>
        <taxon>Atherinomorphae</taxon>
        <taxon>Atheriniformes</taxon>
        <taxon>Atherinopsidae</taxon>
        <taxon>Menidiinae</taxon>
        <taxon>Menidia</taxon>
    </lineage>
</organism>
<keyword evidence="3" id="KW-0238">DNA-binding</keyword>
<dbReference type="PROSITE" id="PS00032">
    <property type="entry name" value="ANTENNAPEDIA"/>
    <property type="match status" value="1"/>
</dbReference>
<dbReference type="Proteomes" id="UP000677803">
    <property type="component" value="Unassembled WGS sequence"/>
</dbReference>
<keyword evidence="8" id="KW-1185">Reference proteome</keyword>
<feature type="region of interest" description="Disordered" evidence="6">
    <location>
        <begin position="108"/>
        <end position="152"/>
    </location>
</feature>
<proteinExistence type="predicted"/>
<sequence>MSSYFVNSFSGRYPDGPGYKLLHYGASGGAMSSGTYGDAASAPAHPETGSYGHGYNGMDLTVASRGGGAGGGAFAAGDGRRFGALTAERGFRPPSSCSLASAAKPLLSAGAGDPKPCAQRSPPHPEKAGSDAARAPQLSGGAPPFFARDNSPPEAEDLLLLTGDATRGGSRPPPSGRSQPADRQEGGPAGAPAEARPPQIFPWMRKLHISHGTCLSGSQRVLVHGA</sequence>
<evidence type="ECO:0000256" key="6">
    <source>
        <dbReference type="SAM" id="MobiDB-lite"/>
    </source>
</evidence>
<protein>
    <submittedName>
        <fullName evidence="7">(Atlantic silverside) hypothetical protein</fullName>
    </submittedName>
</protein>
<gene>
    <name evidence="7" type="ORF">MMEN_LOCUS9191</name>
</gene>
<keyword evidence="2" id="KW-0217">Developmental protein</keyword>
<comment type="subcellular location">
    <subcellularLocation>
        <location evidence="1">Nucleus</location>
    </subcellularLocation>
</comment>
<feature type="region of interest" description="Disordered" evidence="6">
    <location>
        <begin position="164"/>
        <end position="199"/>
    </location>
</feature>
<reference evidence="7" key="1">
    <citation type="submission" date="2021-05" db="EMBL/GenBank/DDBJ databases">
        <authorList>
            <person name="Tigano A."/>
        </authorList>
    </citation>
    <scope>NUCLEOTIDE SEQUENCE</scope>
</reference>
<evidence type="ECO:0000313" key="7">
    <source>
        <dbReference type="EMBL" id="CAG5898775.1"/>
    </source>
</evidence>
<dbReference type="EMBL" id="CAJRST010008890">
    <property type="protein sequence ID" value="CAG5898775.1"/>
    <property type="molecule type" value="Genomic_DNA"/>
</dbReference>
<comment type="caution">
    <text evidence="7">The sequence shown here is derived from an EMBL/GenBank/DDBJ whole genome shotgun (WGS) entry which is preliminary data.</text>
</comment>
<evidence type="ECO:0000313" key="8">
    <source>
        <dbReference type="Proteomes" id="UP000677803"/>
    </source>
</evidence>
<dbReference type="OrthoDB" id="6159439at2759"/>
<dbReference type="GO" id="GO:0003700">
    <property type="term" value="F:DNA-binding transcription factor activity"/>
    <property type="evidence" value="ECO:0007669"/>
    <property type="project" value="InterPro"/>
</dbReference>
<evidence type="ECO:0000256" key="1">
    <source>
        <dbReference type="ARBA" id="ARBA00004123"/>
    </source>
</evidence>